<dbReference type="Gene3D" id="3.40.190.10">
    <property type="entry name" value="Periplasmic binding protein-like II"/>
    <property type="match status" value="2"/>
</dbReference>
<protein>
    <recommendedName>
        <fullName evidence="4">PBP domain-containing protein</fullName>
    </recommendedName>
</protein>
<keyword evidence="2" id="KW-0732">Signal</keyword>
<keyword evidence="3" id="KW-0472">Membrane</keyword>
<evidence type="ECO:0000259" key="4">
    <source>
        <dbReference type="Pfam" id="PF12849"/>
    </source>
</evidence>
<organism evidence="5">
    <name type="scientific">marine sediment metagenome</name>
    <dbReference type="NCBI Taxonomy" id="412755"/>
    <lineage>
        <taxon>unclassified sequences</taxon>
        <taxon>metagenomes</taxon>
        <taxon>ecological metagenomes</taxon>
    </lineage>
</organism>
<dbReference type="PANTHER" id="PTHR30570">
    <property type="entry name" value="PERIPLASMIC PHOSPHATE BINDING COMPONENT OF PHOSPHATE ABC TRANSPORTER"/>
    <property type="match status" value="1"/>
</dbReference>
<comment type="caution">
    <text evidence="5">The sequence shown here is derived from an EMBL/GenBank/DDBJ whole genome shotgun (WGS) entry which is preliminary data.</text>
</comment>
<dbReference type="SUPFAM" id="SSF53850">
    <property type="entry name" value="Periplasmic binding protein-like II"/>
    <property type="match status" value="1"/>
</dbReference>
<keyword evidence="3" id="KW-1133">Transmembrane helix</keyword>
<dbReference type="InterPro" id="IPR050811">
    <property type="entry name" value="Phosphate_ABC_transporter"/>
</dbReference>
<dbReference type="InterPro" id="IPR024370">
    <property type="entry name" value="PBP_domain"/>
</dbReference>
<evidence type="ECO:0000313" key="5">
    <source>
        <dbReference type="EMBL" id="GAF92016.1"/>
    </source>
</evidence>
<evidence type="ECO:0000256" key="1">
    <source>
        <dbReference type="ARBA" id="ARBA00022448"/>
    </source>
</evidence>
<dbReference type="CDD" id="cd13566">
    <property type="entry name" value="PBP2_phosphate"/>
    <property type="match status" value="1"/>
</dbReference>
<keyword evidence="3" id="KW-0812">Transmembrane</keyword>
<evidence type="ECO:0000256" key="2">
    <source>
        <dbReference type="ARBA" id="ARBA00022729"/>
    </source>
</evidence>
<dbReference type="GO" id="GO:0042301">
    <property type="term" value="F:phosphate ion binding"/>
    <property type="evidence" value="ECO:0007669"/>
    <property type="project" value="InterPro"/>
</dbReference>
<feature type="non-terminal residue" evidence="5">
    <location>
        <position position="250"/>
    </location>
</feature>
<reference evidence="5" key="1">
    <citation type="journal article" date="2014" name="Front. Microbiol.">
        <title>High frequency of phylogenetically diverse reductive dehalogenase-homologous genes in deep subseafloor sedimentary metagenomes.</title>
        <authorList>
            <person name="Kawai M."/>
            <person name="Futagami T."/>
            <person name="Toyoda A."/>
            <person name="Takaki Y."/>
            <person name="Nishi S."/>
            <person name="Hori S."/>
            <person name="Arai W."/>
            <person name="Tsubouchi T."/>
            <person name="Morono Y."/>
            <person name="Uchiyama I."/>
            <person name="Ito T."/>
            <person name="Fujiyama A."/>
            <person name="Inagaki F."/>
            <person name="Takami H."/>
        </authorList>
    </citation>
    <scope>NUCLEOTIDE SEQUENCE</scope>
    <source>
        <strain evidence="5">Expedition CK06-06</strain>
    </source>
</reference>
<evidence type="ECO:0000256" key="3">
    <source>
        <dbReference type="SAM" id="Phobius"/>
    </source>
</evidence>
<dbReference type="InterPro" id="IPR011862">
    <property type="entry name" value="Phos-bd"/>
</dbReference>
<sequence>MSEPTIDRAKLAPPTTGCVMERLAAALLLVYLVGVVVGCGSAQSAARALGQAIQNKGSDTLVNLALAWAEAYMTLHPDALISVTGGGSGTGIAAMINGTVDIANASRRMKPEEIQAARRNGVTPVEFVVARDAIAVVVNPSNPVDRLTLGQISDIYTGKVTNWHQVGGDDRPIVLLSRESNSGTYVFFLENVIRLGRKDSDLLFSPETLLMPSSEGISAEIRQNPNAIGYDGLGYVTPDQKMVAVARDAD</sequence>
<accession>X0TY02</accession>
<feature type="domain" description="PBP" evidence="4">
    <location>
        <begin position="52"/>
        <end position="237"/>
    </location>
</feature>
<keyword evidence="1" id="KW-0813">Transport</keyword>
<name>X0TY02_9ZZZZ</name>
<dbReference type="PANTHER" id="PTHR30570:SF1">
    <property type="entry name" value="PHOSPHATE-BINDING PROTEIN PSTS"/>
    <property type="match status" value="1"/>
</dbReference>
<dbReference type="EMBL" id="BARS01016902">
    <property type="protein sequence ID" value="GAF92016.1"/>
    <property type="molecule type" value="Genomic_DNA"/>
</dbReference>
<dbReference type="AlphaFoldDB" id="X0TY02"/>
<gene>
    <name evidence="5" type="ORF">S01H1_27721</name>
</gene>
<proteinExistence type="predicted"/>
<feature type="transmembrane region" description="Helical" evidence="3">
    <location>
        <begin position="23"/>
        <end position="46"/>
    </location>
</feature>
<dbReference type="NCBIfam" id="TIGR02136">
    <property type="entry name" value="ptsS_2"/>
    <property type="match status" value="1"/>
</dbReference>
<dbReference type="Pfam" id="PF12849">
    <property type="entry name" value="PBP_like_2"/>
    <property type="match status" value="1"/>
</dbReference>